<dbReference type="SUPFAM" id="SSF55811">
    <property type="entry name" value="Nudix"/>
    <property type="match status" value="1"/>
</dbReference>
<dbReference type="PANTHER" id="PTHR11839">
    <property type="entry name" value="UDP/ADP-SUGAR PYROPHOSPHATASE"/>
    <property type="match status" value="1"/>
</dbReference>
<dbReference type="Pfam" id="PF00293">
    <property type="entry name" value="NUDIX"/>
    <property type="match status" value="1"/>
</dbReference>
<sequence>MSDGLPGTPATGADLADRRVEREVRSSEVVFAGRVWDVVREDVALPGEDGGQVVTREFQRHPGAVTVLALDDDERVLFLRQYRHPVRHELWELPAGLLDVDGEDPLAAAQRELAEEADLRAGSWAVLADWFNSPGGSDEALRAYVARGLSAVPAEQRHVREDEEADMPLLRVPLDEARDAVLAGRVHNPGAVISVLAACAAREQGWATLRPADAPWPEHPRLG</sequence>
<gene>
    <name evidence="3" type="ORF">CLV92_12234</name>
</gene>
<name>A0A2S6ICA5_9ACTN</name>
<protein>
    <submittedName>
        <fullName evidence="3">ADP-ribose pyrophosphatase</fullName>
    </submittedName>
</protein>
<dbReference type="Gene3D" id="3.90.79.10">
    <property type="entry name" value="Nucleoside Triphosphate Pyrophosphohydrolase"/>
    <property type="match status" value="1"/>
</dbReference>
<dbReference type="EMBL" id="PTJD01000022">
    <property type="protein sequence ID" value="PPK90858.1"/>
    <property type="molecule type" value="Genomic_DNA"/>
</dbReference>
<dbReference type="GO" id="GO:0016787">
    <property type="term" value="F:hydrolase activity"/>
    <property type="evidence" value="ECO:0007669"/>
    <property type="project" value="UniProtKB-KW"/>
</dbReference>
<dbReference type="Proteomes" id="UP000239485">
    <property type="component" value="Unassembled WGS sequence"/>
</dbReference>
<dbReference type="PANTHER" id="PTHR11839:SF31">
    <property type="entry name" value="ADP-RIBOSE PYROPHOSPHATASE"/>
    <property type="match status" value="1"/>
</dbReference>
<dbReference type="AlphaFoldDB" id="A0A2S6ICA5"/>
<evidence type="ECO:0000256" key="1">
    <source>
        <dbReference type="ARBA" id="ARBA00022801"/>
    </source>
</evidence>
<proteinExistence type="predicted"/>
<evidence type="ECO:0000313" key="4">
    <source>
        <dbReference type="Proteomes" id="UP000239485"/>
    </source>
</evidence>
<keyword evidence="1" id="KW-0378">Hydrolase</keyword>
<evidence type="ECO:0000313" key="3">
    <source>
        <dbReference type="EMBL" id="PPK90858.1"/>
    </source>
</evidence>
<dbReference type="RefSeq" id="WP_211291311.1">
    <property type="nucleotide sequence ID" value="NZ_PTJD01000022.1"/>
</dbReference>
<dbReference type="InterPro" id="IPR015797">
    <property type="entry name" value="NUDIX_hydrolase-like_dom_sf"/>
</dbReference>
<dbReference type="GO" id="GO:0005829">
    <property type="term" value="C:cytosol"/>
    <property type="evidence" value="ECO:0007669"/>
    <property type="project" value="TreeGrafter"/>
</dbReference>
<dbReference type="CDD" id="cd24158">
    <property type="entry name" value="NUDIX_ADPRase_Rv1700"/>
    <property type="match status" value="1"/>
</dbReference>
<dbReference type="InterPro" id="IPR000086">
    <property type="entry name" value="NUDIX_hydrolase_dom"/>
</dbReference>
<dbReference type="GO" id="GO:0006753">
    <property type="term" value="P:nucleoside phosphate metabolic process"/>
    <property type="evidence" value="ECO:0007669"/>
    <property type="project" value="TreeGrafter"/>
</dbReference>
<evidence type="ECO:0000259" key="2">
    <source>
        <dbReference type="PROSITE" id="PS51462"/>
    </source>
</evidence>
<keyword evidence="4" id="KW-1185">Reference proteome</keyword>
<accession>A0A2S6ICA5</accession>
<organism evidence="3 4">
    <name type="scientific">Kineococcus xinjiangensis</name>
    <dbReference type="NCBI Taxonomy" id="512762"/>
    <lineage>
        <taxon>Bacteria</taxon>
        <taxon>Bacillati</taxon>
        <taxon>Actinomycetota</taxon>
        <taxon>Actinomycetes</taxon>
        <taxon>Kineosporiales</taxon>
        <taxon>Kineosporiaceae</taxon>
        <taxon>Kineococcus</taxon>
    </lineage>
</organism>
<feature type="domain" description="Nudix hydrolase" evidence="2">
    <location>
        <begin position="59"/>
        <end position="199"/>
    </location>
</feature>
<comment type="caution">
    <text evidence="3">The sequence shown here is derived from an EMBL/GenBank/DDBJ whole genome shotgun (WGS) entry which is preliminary data.</text>
</comment>
<reference evidence="3 4" key="1">
    <citation type="submission" date="2018-02" db="EMBL/GenBank/DDBJ databases">
        <title>Genomic Encyclopedia of Archaeal and Bacterial Type Strains, Phase II (KMG-II): from individual species to whole genera.</title>
        <authorList>
            <person name="Goeker M."/>
        </authorList>
    </citation>
    <scope>NUCLEOTIDE SEQUENCE [LARGE SCALE GENOMIC DNA]</scope>
    <source>
        <strain evidence="3 4">DSM 22857</strain>
    </source>
</reference>
<dbReference type="PROSITE" id="PS51462">
    <property type="entry name" value="NUDIX"/>
    <property type="match status" value="1"/>
</dbReference>
<dbReference type="GO" id="GO:0019693">
    <property type="term" value="P:ribose phosphate metabolic process"/>
    <property type="evidence" value="ECO:0007669"/>
    <property type="project" value="TreeGrafter"/>
</dbReference>